<evidence type="ECO:0000313" key="3">
    <source>
        <dbReference type="EMBL" id="MBB5191569.1"/>
    </source>
</evidence>
<feature type="short sequence motif" description="Histidine triad motif" evidence="1">
    <location>
        <begin position="143"/>
        <end position="147"/>
    </location>
</feature>
<dbReference type="Proteomes" id="UP000543030">
    <property type="component" value="Unassembled WGS sequence"/>
</dbReference>
<evidence type="ECO:0000313" key="4">
    <source>
        <dbReference type="Proteomes" id="UP000543030"/>
    </source>
</evidence>
<accession>A0A840RDK6</accession>
<proteinExistence type="predicted"/>
<feature type="domain" description="HIT" evidence="2">
    <location>
        <begin position="57"/>
        <end position="158"/>
    </location>
</feature>
<dbReference type="InterPro" id="IPR036265">
    <property type="entry name" value="HIT-like_sf"/>
</dbReference>
<dbReference type="InterPro" id="IPR052908">
    <property type="entry name" value="AP-4-A_phosphorylase"/>
</dbReference>
<comment type="caution">
    <text evidence="3">The sequence shown here is derived from an EMBL/GenBank/DDBJ whole genome shotgun (WGS) entry which is preliminary data.</text>
</comment>
<evidence type="ECO:0000259" key="2">
    <source>
        <dbReference type="PROSITE" id="PS51084"/>
    </source>
</evidence>
<dbReference type="PANTHER" id="PTHR42997:SF1">
    <property type="entry name" value="AP-4-A PHOSPHORYLASE"/>
    <property type="match status" value="1"/>
</dbReference>
<dbReference type="RefSeq" id="WP_246428682.1">
    <property type="nucleotide sequence ID" value="NZ_JACHHN010000004.1"/>
</dbReference>
<name>A0A840RDK6_9NEIS</name>
<evidence type="ECO:0000256" key="1">
    <source>
        <dbReference type="PROSITE-ProRule" id="PRU00464"/>
    </source>
</evidence>
<keyword evidence="3" id="KW-0378">Hydrolase</keyword>
<dbReference type="GO" id="GO:0016787">
    <property type="term" value="F:hydrolase activity"/>
    <property type="evidence" value="ECO:0007669"/>
    <property type="project" value="UniProtKB-KW"/>
</dbReference>
<gene>
    <name evidence="3" type="ORF">HNQ50_002299</name>
</gene>
<dbReference type="Gene3D" id="3.30.428.10">
    <property type="entry name" value="HIT-like"/>
    <property type="match status" value="1"/>
</dbReference>
<protein>
    <submittedName>
        <fullName evidence="3">Diadenosine tetraphosphate (Ap4A) HIT family hydrolase</fullName>
    </submittedName>
</protein>
<dbReference type="EMBL" id="JACHHN010000004">
    <property type="protein sequence ID" value="MBB5191569.1"/>
    <property type="molecule type" value="Genomic_DNA"/>
</dbReference>
<dbReference type="SUPFAM" id="SSF54197">
    <property type="entry name" value="HIT-like"/>
    <property type="match status" value="1"/>
</dbReference>
<dbReference type="PROSITE" id="PS51084">
    <property type="entry name" value="HIT_2"/>
    <property type="match status" value="1"/>
</dbReference>
<sequence>MRSKWQLMRFCSAVPATFSTTGQLQSLSGHDSIHAPIVYGGGLFIIRRKHKEIVMDGGCVLCNDHDQQVVWRDELCRVIWVNDPDYPGFCRVILNRHVAEMTDLPAQERDWLMEVVFAVEREVRDTLHPDKINLASLGNMVPHVHWHVIPRWHTDRHFPGSVWSAPQNENPLLPVTADMIERLKQRLQQLAP</sequence>
<reference evidence="3 4" key="1">
    <citation type="submission" date="2020-08" db="EMBL/GenBank/DDBJ databases">
        <title>Genomic Encyclopedia of Type Strains, Phase IV (KMG-IV): sequencing the most valuable type-strain genomes for metagenomic binning, comparative biology and taxonomic classification.</title>
        <authorList>
            <person name="Goeker M."/>
        </authorList>
    </citation>
    <scope>NUCLEOTIDE SEQUENCE [LARGE SCALE GENOMIC DNA]</scope>
    <source>
        <strain evidence="3 4">DSM 18233</strain>
    </source>
</reference>
<dbReference type="InterPro" id="IPR011146">
    <property type="entry name" value="HIT-like"/>
</dbReference>
<dbReference type="Pfam" id="PF01230">
    <property type="entry name" value="HIT"/>
    <property type="match status" value="1"/>
</dbReference>
<dbReference type="PANTHER" id="PTHR42997">
    <property type="entry name" value="HIT FAMILY HYDROLASE"/>
    <property type="match status" value="1"/>
</dbReference>
<dbReference type="AlphaFoldDB" id="A0A840RDK6"/>
<organism evidence="3 4">
    <name type="scientific">Silvimonas terrae</name>
    <dbReference type="NCBI Taxonomy" id="300266"/>
    <lineage>
        <taxon>Bacteria</taxon>
        <taxon>Pseudomonadati</taxon>
        <taxon>Pseudomonadota</taxon>
        <taxon>Betaproteobacteria</taxon>
        <taxon>Neisseriales</taxon>
        <taxon>Chitinibacteraceae</taxon>
        <taxon>Silvimonas</taxon>
    </lineage>
</organism>
<keyword evidence="4" id="KW-1185">Reference proteome</keyword>